<comment type="caution">
    <text evidence="2">The sequence shown here is derived from an EMBL/GenBank/DDBJ whole genome shotgun (WGS) entry which is preliminary data.</text>
</comment>
<dbReference type="VEuPathDB" id="FungiDB:P174DRAFT_414744"/>
<proteinExistence type="predicted"/>
<evidence type="ECO:0000313" key="2">
    <source>
        <dbReference type="EMBL" id="PKX89099.1"/>
    </source>
</evidence>
<accession>A0A2I1BUQ5</accession>
<organism evidence="2 3">
    <name type="scientific">Aspergillus novofumigatus (strain IBT 16806)</name>
    <dbReference type="NCBI Taxonomy" id="1392255"/>
    <lineage>
        <taxon>Eukaryota</taxon>
        <taxon>Fungi</taxon>
        <taxon>Dikarya</taxon>
        <taxon>Ascomycota</taxon>
        <taxon>Pezizomycotina</taxon>
        <taxon>Eurotiomycetes</taxon>
        <taxon>Eurotiomycetidae</taxon>
        <taxon>Eurotiales</taxon>
        <taxon>Aspergillaceae</taxon>
        <taxon>Aspergillus</taxon>
        <taxon>Aspergillus subgen. Fumigati</taxon>
    </lineage>
</organism>
<dbReference type="GeneID" id="36531724"/>
<dbReference type="AlphaFoldDB" id="A0A2I1BUQ5"/>
<protein>
    <submittedName>
        <fullName evidence="2">Uncharacterized protein</fullName>
    </submittedName>
</protein>
<dbReference type="OrthoDB" id="3562788at2759"/>
<reference evidence="3" key="1">
    <citation type="journal article" date="2018" name="Proc. Natl. Acad. Sci. U.S.A.">
        <title>Linking secondary metabolites to gene clusters through genome sequencing of six diverse Aspergillus species.</title>
        <authorList>
            <person name="Kaerboelling I."/>
            <person name="Vesth T.C."/>
            <person name="Frisvad J.C."/>
            <person name="Nybo J.L."/>
            <person name="Theobald S."/>
            <person name="Kuo A."/>
            <person name="Bowyer P."/>
            <person name="Matsuda Y."/>
            <person name="Mondo S."/>
            <person name="Lyhne E.K."/>
            <person name="Kogle M.E."/>
            <person name="Clum A."/>
            <person name="Lipzen A."/>
            <person name="Salamov A."/>
            <person name="Ngan C.Y."/>
            <person name="Daum C."/>
            <person name="Chiniquy J."/>
            <person name="Barry K."/>
            <person name="LaButti K."/>
            <person name="Haridas S."/>
            <person name="Simmons B.A."/>
            <person name="Magnuson J.K."/>
            <person name="Mortensen U.H."/>
            <person name="Larsen T.O."/>
            <person name="Grigoriev I.V."/>
            <person name="Baker S.E."/>
            <person name="Andersen M.R."/>
        </authorList>
    </citation>
    <scope>NUCLEOTIDE SEQUENCE [LARGE SCALE GENOMIC DNA]</scope>
    <source>
        <strain evidence="3">IBT 16806</strain>
    </source>
</reference>
<dbReference type="Proteomes" id="UP000234474">
    <property type="component" value="Unassembled WGS sequence"/>
</dbReference>
<feature type="region of interest" description="Disordered" evidence="1">
    <location>
        <begin position="33"/>
        <end position="57"/>
    </location>
</feature>
<sequence>MGFRVSYCTRVARRVHLRILVTDVIPAFCGGSDFDGDNDFPPRGNDQMEISQTVSKP</sequence>
<evidence type="ECO:0000256" key="1">
    <source>
        <dbReference type="SAM" id="MobiDB-lite"/>
    </source>
</evidence>
<evidence type="ECO:0000313" key="3">
    <source>
        <dbReference type="Proteomes" id="UP000234474"/>
    </source>
</evidence>
<dbReference type="RefSeq" id="XP_024677694.1">
    <property type="nucleotide sequence ID" value="XM_024824399.1"/>
</dbReference>
<gene>
    <name evidence="2" type="ORF">P174DRAFT_414744</name>
</gene>
<keyword evidence="3" id="KW-1185">Reference proteome</keyword>
<name>A0A2I1BUQ5_ASPN1</name>
<feature type="compositionally biased region" description="Polar residues" evidence="1">
    <location>
        <begin position="48"/>
        <end position="57"/>
    </location>
</feature>
<dbReference type="EMBL" id="MSZS01000011">
    <property type="protein sequence ID" value="PKX89099.1"/>
    <property type="molecule type" value="Genomic_DNA"/>
</dbReference>